<organism evidence="1 2">
    <name type="scientific">Candolleomyces eurysporus</name>
    <dbReference type="NCBI Taxonomy" id="2828524"/>
    <lineage>
        <taxon>Eukaryota</taxon>
        <taxon>Fungi</taxon>
        <taxon>Dikarya</taxon>
        <taxon>Basidiomycota</taxon>
        <taxon>Agaricomycotina</taxon>
        <taxon>Agaricomycetes</taxon>
        <taxon>Agaricomycetidae</taxon>
        <taxon>Agaricales</taxon>
        <taxon>Agaricineae</taxon>
        <taxon>Psathyrellaceae</taxon>
        <taxon>Candolleomyces</taxon>
    </lineage>
</organism>
<proteinExistence type="predicted"/>
<comment type="caution">
    <text evidence="1">The sequence shown here is derived from an EMBL/GenBank/DDBJ whole genome shotgun (WGS) entry which is preliminary data.</text>
</comment>
<protein>
    <submittedName>
        <fullName evidence="1">Uncharacterized protein</fullName>
    </submittedName>
</protein>
<dbReference type="Proteomes" id="UP001140091">
    <property type="component" value="Unassembled WGS sequence"/>
</dbReference>
<accession>A0A9W8IU53</accession>
<reference evidence="1" key="1">
    <citation type="submission" date="2022-06" db="EMBL/GenBank/DDBJ databases">
        <title>Genome Sequence of Candolleomyces eurysporus.</title>
        <authorList>
            <person name="Buettner E."/>
        </authorList>
    </citation>
    <scope>NUCLEOTIDE SEQUENCE</scope>
    <source>
        <strain evidence="1">VTCC 930004</strain>
    </source>
</reference>
<evidence type="ECO:0000313" key="1">
    <source>
        <dbReference type="EMBL" id="KAJ2923396.1"/>
    </source>
</evidence>
<dbReference type="EMBL" id="JANBPK010001347">
    <property type="protein sequence ID" value="KAJ2923396.1"/>
    <property type="molecule type" value="Genomic_DNA"/>
</dbReference>
<name>A0A9W8IU53_9AGAR</name>
<gene>
    <name evidence="1" type="ORF">H1R20_g13699</name>
</gene>
<sequence>MVAPPVYVSIADHIASLLFCAGLDSHEVEEIAYVGGPCRSEEHAELGGVLCQKEEGGGDDRHA</sequence>
<dbReference type="OrthoDB" id="29851at2759"/>
<evidence type="ECO:0000313" key="2">
    <source>
        <dbReference type="Proteomes" id="UP001140091"/>
    </source>
</evidence>
<keyword evidence="2" id="KW-1185">Reference proteome</keyword>
<feature type="non-terminal residue" evidence="1">
    <location>
        <position position="63"/>
    </location>
</feature>
<dbReference type="AlphaFoldDB" id="A0A9W8IU53"/>